<dbReference type="Proteomes" id="UP000037392">
    <property type="component" value="Unassembled WGS sequence"/>
</dbReference>
<dbReference type="OrthoDB" id="2061656at2"/>
<protein>
    <recommendedName>
        <fullName evidence="3">Alternate signal-mediated exported protein</fullName>
    </recommendedName>
</protein>
<organism evidence="1 2">
    <name type="scientific">[Clostridium] citroniae WAL-19142</name>
    <dbReference type="NCBI Taxonomy" id="742734"/>
    <lineage>
        <taxon>Bacteria</taxon>
        <taxon>Bacillati</taxon>
        <taxon>Bacillota</taxon>
        <taxon>Clostridia</taxon>
        <taxon>Lachnospirales</taxon>
        <taxon>Lachnospiraceae</taxon>
        <taxon>Enterocloster</taxon>
    </lineage>
</organism>
<accession>A0A0J9CF83</accession>
<dbReference type="NCBIfam" id="TIGR04088">
    <property type="entry name" value="cognate_SipW"/>
    <property type="match status" value="1"/>
</dbReference>
<dbReference type="PATRIC" id="fig|742734.4.peg.1115"/>
<proteinExistence type="predicted"/>
<sequence length="311" mass="33853">MKKLNKKAAAGIGLGALALVGGTFAYYSQTASLDNPLSTGKYTTQLVEDYTPPTEDLKPGAKWDKNVGAENTGDYPVLVRVSMKENWSYKGETDPYKTILSESELFDNGTYAGGIFDADQVNDTDGLAPAEDGTVVHKNILTNDGWIDGGDGYWYWNGVLEKKGSDKSSTTHLLEGLTMATDIDLGHYETKEYYAVAATQPDLDNTSAWTLIDWTQVSDENNDGLKDIRDLAAVTSIPEGESLFRKSESNLDSNKKGYGDSNYTLTVTSEFVQATADAVNDSWKDFDITALTNVQVNAEDGVNLENKTVTP</sequence>
<dbReference type="InterPro" id="IPR023833">
    <property type="entry name" value="Signal_pept_SipW-depend-type"/>
</dbReference>
<dbReference type="EMBL" id="ADLK01000006">
    <property type="protein sequence ID" value="KMW23259.1"/>
    <property type="molecule type" value="Genomic_DNA"/>
</dbReference>
<evidence type="ECO:0000313" key="1">
    <source>
        <dbReference type="EMBL" id="KMW23259.1"/>
    </source>
</evidence>
<gene>
    <name evidence="1" type="ORF">HMPREF9470_01050</name>
</gene>
<dbReference type="InterPro" id="IPR024008">
    <property type="entry name" value="BsaA"/>
</dbReference>
<evidence type="ECO:0000313" key="2">
    <source>
        <dbReference type="Proteomes" id="UP000037392"/>
    </source>
</evidence>
<reference evidence="1 2" key="1">
    <citation type="submission" date="2011-04" db="EMBL/GenBank/DDBJ databases">
        <title>The Genome Sequence of Clostridium citroniae WAL-19142.</title>
        <authorList>
            <consortium name="The Broad Institute Genome Sequencing Platform"/>
            <person name="Earl A."/>
            <person name="Ward D."/>
            <person name="Feldgarden M."/>
            <person name="Gevers D."/>
            <person name="Warren Y.A."/>
            <person name="Tyrrell K.L."/>
            <person name="Citron D.M."/>
            <person name="Goldstein E.J."/>
            <person name="Daigneault M."/>
            <person name="Allen-Vercoe E."/>
            <person name="Young S.K."/>
            <person name="Zeng Q."/>
            <person name="Gargeya S."/>
            <person name="Fitzgerald M."/>
            <person name="Haas B."/>
            <person name="Abouelleil A."/>
            <person name="Alvarado L."/>
            <person name="Arachchi H.M."/>
            <person name="Berlin A."/>
            <person name="Brown A."/>
            <person name="Chapman S.B."/>
            <person name="Chen Z."/>
            <person name="Dunbar C."/>
            <person name="Freedman E."/>
            <person name="Gearin G."/>
            <person name="Gellesch M."/>
            <person name="Goldberg J."/>
            <person name="Griggs A."/>
            <person name="Gujja S."/>
            <person name="Heilman E.R."/>
            <person name="Heiman D."/>
            <person name="Howarth C."/>
            <person name="Larson L."/>
            <person name="Lui A."/>
            <person name="MacDonald P.J."/>
            <person name="Mehta T."/>
            <person name="Montmayeur A."/>
            <person name="Murphy C."/>
            <person name="Neiman D."/>
            <person name="Pearson M."/>
            <person name="Priest M."/>
            <person name="Roberts A."/>
            <person name="Saif S."/>
            <person name="Shea T."/>
            <person name="Shenoy N."/>
            <person name="Sisk P."/>
            <person name="Stolte C."/>
            <person name="Sykes S."/>
            <person name="White J."/>
            <person name="Yandava C."/>
            <person name="Wortman J."/>
            <person name="Nusbaum C."/>
            <person name="Birren B."/>
        </authorList>
    </citation>
    <scope>NUCLEOTIDE SEQUENCE [LARGE SCALE GENOMIC DNA]</scope>
    <source>
        <strain evidence="1 2">WAL-19142</strain>
    </source>
</reference>
<comment type="caution">
    <text evidence="1">The sequence shown here is derived from an EMBL/GenBank/DDBJ whole genome shotgun (WGS) entry which is preliminary data.</text>
</comment>
<dbReference type="AlphaFoldDB" id="A0A0J9CF83"/>
<dbReference type="Pfam" id="PF12389">
    <property type="entry name" value="Peptidase_M73"/>
    <property type="match status" value="1"/>
</dbReference>
<evidence type="ECO:0008006" key="3">
    <source>
        <dbReference type="Google" id="ProtNLM"/>
    </source>
</evidence>
<dbReference type="GeneID" id="93165409"/>
<dbReference type="InterPro" id="IPR022121">
    <property type="entry name" value="Peptidase_M73_camelysin"/>
</dbReference>
<name>A0A0J9CF83_9FIRM</name>
<dbReference type="RefSeq" id="WP_007867322.1">
    <property type="nucleotide sequence ID" value="NZ_KQ235876.1"/>
</dbReference>
<dbReference type="NCBIfam" id="TIGR04090">
    <property type="entry name" value="exp_by_SipW_IV"/>
    <property type="match status" value="1"/>
</dbReference>